<evidence type="ECO:0000256" key="1">
    <source>
        <dbReference type="SAM" id="MobiDB-lite"/>
    </source>
</evidence>
<reference evidence="2" key="2">
    <citation type="submission" date="2020-11" db="EMBL/GenBank/DDBJ databases">
        <authorList>
            <person name="McCartney M.A."/>
            <person name="Auch B."/>
            <person name="Kono T."/>
            <person name="Mallez S."/>
            <person name="Becker A."/>
            <person name="Gohl D.M."/>
            <person name="Silverstein K.A.T."/>
            <person name="Koren S."/>
            <person name="Bechman K.B."/>
            <person name="Herman A."/>
            <person name="Abrahante J.E."/>
            <person name="Garbe J."/>
        </authorList>
    </citation>
    <scope>NUCLEOTIDE SEQUENCE</scope>
    <source>
        <strain evidence="2">Duluth1</strain>
        <tissue evidence="2">Whole animal</tissue>
    </source>
</reference>
<protein>
    <submittedName>
        <fullName evidence="2">Uncharacterized protein</fullName>
    </submittedName>
</protein>
<feature type="region of interest" description="Disordered" evidence="1">
    <location>
        <begin position="1"/>
        <end position="51"/>
    </location>
</feature>
<comment type="caution">
    <text evidence="2">The sequence shown here is derived from an EMBL/GenBank/DDBJ whole genome shotgun (WGS) entry which is preliminary data.</text>
</comment>
<evidence type="ECO:0000313" key="3">
    <source>
        <dbReference type="Proteomes" id="UP000828390"/>
    </source>
</evidence>
<organism evidence="2 3">
    <name type="scientific">Dreissena polymorpha</name>
    <name type="common">Zebra mussel</name>
    <name type="synonym">Mytilus polymorpha</name>
    <dbReference type="NCBI Taxonomy" id="45954"/>
    <lineage>
        <taxon>Eukaryota</taxon>
        <taxon>Metazoa</taxon>
        <taxon>Spiralia</taxon>
        <taxon>Lophotrochozoa</taxon>
        <taxon>Mollusca</taxon>
        <taxon>Bivalvia</taxon>
        <taxon>Autobranchia</taxon>
        <taxon>Heteroconchia</taxon>
        <taxon>Euheterodonta</taxon>
        <taxon>Imparidentia</taxon>
        <taxon>Neoheterodontei</taxon>
        <taxon>Myida</taxon>
        <taxon>Dreissenoidea</taxon>
        <taxon>Dreissenidae</taxon>
        <taxon>Dreissena</taxon>
    </lineage>
</organism>
<feature type="compositionally biased region" description="Basic and acidic residues" evidence="1">
    <location>
        <begin position="1"/>
        <end position="10"/>
    </location>
</feature>
<keyword evidence="3" id="KW-1185">Reference proteome</keyword>
<sequence length="267" mass="29928">MDQRTGERTNVRTKGRTNGPTNKRRHERTNGITKNERKNEQTDGGTKEGTDGRKFQAKITCAHCIATAPAPDLALTRRFQSQQNLTCGTSGDSTTRSCHTAAVIDEFFQQKSNQEVPVPVAPAPLVRFVTAPAPDLALTSSISVPAEPYLPYSTKHYRKRKLGAEQAGEFRRQYNKKLSYRTCNRRIIPTDKFKPEVPVPVAPAPLVRFVTAPAPDLALTSSISVPAEPYLPYSTKHYRKRKLEAEQVGEFRRQYNKKLNQVLCFGL</sequence>
<accession>A0A9D4HUP4</accession>
<proteinExistence type="predicted"/>
<dbReference type="AlphaFoldDB" id="A0A9D4HUP4"/>
<feature type="compositionally biased region" description="Basic and acidic residues" evidence="1">
    <location>
        <begin position="34"/>
        <end position="51"/>
    </location>
</feature>
<dbReference type="EMBL" id="JAIWYP010000011">
    <property type="protein sequence ID" value="KAH3733358.1"/>
    <property type="molecule type" value="Genomic_DNA"/>
</dbReference>
<evidence type="ECO:0000313" key="2">
    <source>
        <dbReference type="EMBL" id="KAH3733358.1"/>
    </source>
</evidence>
<gene>
    <name evidence="2" type="ORF">DPMN_039784</name>
</gene>
<reference evidence="2" key="1">
    <citation type="journal article" date="2019" name="bioRxiv">
        <title>The Genome of the Zebra Mussel, Dreissena polymorpha: A Resource for Invasive Species Research.</title>
        <authorList>
            <person name="McCartney M.A."/>
            <person name="Auch B."/>
            <person name="Kono T."/>
            <person name="Mallez S."/>
            <person name="Zhang Y."/>
            <person name="Obille A."/>
            <person name="Becker A."/>
            <person name="Abrahante J.E."/>
            <person name="Garbe J."/>
            <person name="Badalamenti J.P."/>
            <person name="Herman A."/>
            <person name="Mangelson H."/>
            <person name="Liachko I."/>
            <person name="Sullivan S."/>
            <person name="Sone E.D."/>
            <person name="Koren S."/>
            <person name="Silverstein K.A.T."/>
            <person name="Beckman K.B."/>
            <person name="Gohl D.M."/>
        </authorList>
    </citation>
    <scope>NUCLEOTIDE SEQUENCE</scope>
    <source>
        <strain evidence="2">Duluth1</strain>
        <tissue evidence="2">Whole animal</tissue>
    </source>
</reference>
<name>A0A9D4HUP4_DREPO</name>
<dbReference type="Proteomes" id="UP000828390">
    <property type="component" value="Unassembled WGS sequence"/>
</dbReference>